<dbReference type="EMBL" id="LASV01000443">
    <property type="protein sequence ID" value="KKA18555.1"/>
    <property type="molecule type" value="Genomic_DNA"/>
</dbReference>
<gene>
    <name evidence="1" type="ORF">T310_7491</name>
</gene>
<dbReference type="STRING" id="1408163.A0A0F4YK90"/>
<dbReference type="SUPFAM" id="SSF49777">
    <property type="entry name" value="PEBP-like"/>
    <property type="match status" value="1"/>
</dbReference>
<dbReference type="Proteomes" id="UP000053958">
    <property type="component" value="Unassembled WGS sequence"/>
</dbReference>
<proteinExistence type="predicted"/>
<sequence>MSCNLKVNNLVHLVNAICGDCCRLISGSGPGSVRVTTLLPVTLSHLQQPPDPSSSLSTSFFILSFSMDYIEQILAWLLSHRKGHDAGLFHKSRAFANVPKEPTIPLECPDIGPTGSTIPPGYSFFGKGMFPTLKWPSLTTTEIKEYLLVVEDPDAPLSEPSLHGLYYGIPATRTSVTNDDFEKQQQEEGEEGYTLKGGFKYGQNRRGTVYIPPRGLLGHGPHRYFFQLVALREPIDVSKLSSPATKEEIVEQIDGKVVGWGLWMGIWERKKE</sequence>
<dbReference type="InterPro" id="IPR049556">
    <property type="entry name" value="PhiB"/>
</dbReference>
<dbReference type="InterPro" id="IPR008914">
    <property type="entry name" value="PEBP"/>
</dbReference>
<dbReference type="Gene3D" id="3.90.280.10">
    <property type="entry name" value="PEBP-like"/>
    <property type="match status" value="1"/>
</dbReference>
<protein>
    <recommendedName>
        <fullName evidence="3">PEBP-like protein</fullName>
    </recommendedName>
</protein>
<reference evidence="1 2" key="1">
    <citation type="submission" date="2015-04" db="EMBL/GenBank/DDBJ databases">
        <authorList>
            <person name="Heijne W.H."/>
            <person name="Fedorova N.D."/>
            <person name="Nierman W.C."/>
            <person name="Vollebregt A.W."/>
            <person name="Zhao Z."/>
            <person name="Wu L."/>
            <person name="Kumar M."/>
            <person name="Stam H."/>
            <person name="van den Berg M.A."/>
            <person name="Pel H.J."/>
        </authorList>
    </citation>
    <scope>NUCLEOTIDE SEQUENCE [LARGE SCALE GENOMIC DNA]</scope>
    <source>
        <strain evidence="1 2">CBS 393.64</strain>
    </source>
</reference>
<dbReference type="CDD" id="cd00457">
    <property type="entry name" value="PEBP"/>
    <property type="match status" value="1"/>
</dbReference>
<dbReference type="GeneID" id="25319763"/>
<dbReference type="OrthoDB" id="10251855at2759"/>
<evidence type="ECO:0008006" key="3">
    <source>
        <dbReference type="Google" id="ProtNLM"/>
    </source>
</evidence>
<dbReference type="SMR" id="A0A0F4YK90"/>
<dbReference type="AlphaFoldDB" id="A0A0F4YK90"/>
<dbReference type="Pfam" id="PF01161">
    <property type="entry name" value="PBP"/>
    <property type="match status" value="1"/>
</dbReference>
<dbReference type="PANTHER" id="PTHR30289:SF1">
    <property type="entry name" value="PEBP (PHOSPHATIDYLETHANOLAMINE-BINDING PROTEIN) FAMILY PROTEIN"/>
    <property type="match status" value="1"/>
</dbReference>
<comment type="caution">
    <text evidence="1">The sequence shown here is derived from an EMBL/GenBank/DDBJ whole genome shotgun (WGS) entry which is preliminary data.</text>
</comment>
<name>A0A0F4YK90_RASE3</name>
<evidence type="ECO:0000313" key="1">
    <source>
        <dbReference type="EMBL" id="KKA18555.1"/>
    </source>
</evidence>
<dbReference type="PANTHER" id="PTHR30289">
    <property type="entry name" value="UNCHARACTERIZED PROTEIN YBCL-RELATED"/>
    <property type="match status" value="1"/>
</dbReference>
<accession>A0A0F4YK90</accession>
<dbReference type="InterPro" id="IPR036610">
    <property type="entry name" value="PEBP-like_sf"/>
</dbReference>
<organism evidence="1 2">
    <name type="scientific">Rasamsonia emersonii (strain ATCC 16479 / CBS 393.64 / IMI 116815)</name>
    <dbReference type="NCBI Taxonomy" id="1408163"/>
    <lineage>
        <taxon>Eukaryota</taxon>
        <taxon>Fungi</taxon>
        <taxon>Dikarya</taxon>
        <taxon>Ascomycota</taxon>
        <taxon>Pezizomycotina</taxon>
        <taxon>Eurotiomycetes</taxon>
        <taxon>Eurotiomycetidae</taxon>
        <taxon>Eurotiales</taxon>
        <taxon>Trichocomaceae</taxon>
        <taxon>Rasamsonia</taxon>
    </lineage>
</organism>
<evidence type="ECO:0000313" key="2">
    <source>
        <dbReference type="Proteomes" id="UP000053958"/>
    </source>
</evidence>
<keyword evidence="2" id="KW-1185">Reference proteome</keyword>
<dbReference type="RefSeq" id="XP_013325167.1">
    <property type="nucleotide sequence ID" value="XM_013469713.1"/>
</dbReference>